<sequence length="49" mass="5635">MVSDQPFTISPFGDALNASDPSVRIHETTIMLNDWLPDNLSRVKMKLFW</sequence>
<comment type="caution">
    <text evidence="1">The sequence shown here is derived from an EMBL/GenBank/DDBJ whole genome shotgun (WGS) entry which is preliminary data.</text>
</comment>
<dbReference type="EMBL" id="AWGB01000013">
    <property type="protein sequence ID" value="ESQ92356.1"/>
    <property type="molecule type" value="Genomic_DNA"/>
</dbReference>
<dbReference type="PATRIC" id="fig|1121022.4.peg.1659"/>
<keyword evidence="2" id="KW-1185">Reference proteome</keyword>
<evidence type="ECO:0000313" key="1">
    <source>
        <dbReference type="EMBL" id="ESQ92356.1"/>
    </source>
</evidence>
<evidence type="ECO:0000313" key="2">
    <source>
        <dbReference type="Proteomes" id="UP000017837"/>
    </source>
</evidence>
<accession>V4PVF3</accession>
<dbReference type="AlphaFoldDB" id="V4PVF3"/>
<gene>
    <name evidence="1" type="ORF">ABENE_08245</name>
</gene>
<protein>
    <submittedName>
        <fullName evidence="1">Uncharacterized protein</fullName>
    </submittedName>
</protein>
<name>V4PVF3_9CAUL</name>
<dbReference type="Proteomes" id="UP000017837">
    <property type="component" value="Unassembled WGS sequence"/>
</dbReference>
<organism evidence="1 2">
    <name type="scientific">Asticcacaulis benevestitus DSM 16100 = ATCC BAA-896</name>
    <dbReference type="NCBI Taxonomy" id="1121022"/>
    <lineage>
        <taxon>Bacteria</taxon>
        <taxon>Pseudomonadati</taxon>
        <taxon>Pseudomonadota</taxon>
        <taxon>Alphaproteobacteria</taxon>
        <taxon>Caulobacterales</taxon>
        <taxon>Caulobacteraceae</taxon>
        <taxon>Asticcacaulis</taxon>
    </lineage>
</organism>
<reference evidence="1 2" key="1">
    <citation type="journal article" date="2014" name="Nature">
        <title>Sequential evolution of bacterial morphology by co-option of a developmental regulator.</title>
        <authorList>
            <person name="Jiang C."/>
            <person name="Brown P.J."/>
            <person name="Ducret A."/>
            <person name="Brun Y.V."/>
        </authorList>
    </citation>
    <scope>NUCLEOTIDE SEQUENCE [LARGE SCALE GENOMIC DNA]</scope>
    <source>
        <strain evidence="1 2">DSM 16100</strain>
    </source>
</reference>
<proteinExistence type="predicted"/>